<dbReference type="RefSeq" id="WP_133678296.1">
    <property type="nucleotide sequence ID" value="NZ_SNZP01000001.1"/>
</dbReference>
<evidence type="ECO:0000259" key="3">
    <source>
        <dbReference type="Pfam" id="PF02826"/>
    </source>
</evidence>
<keyword evidence="5" id="KW-1185">Reference proteome</keyword>
<sequence length="307" mass="34018">MLYLYTARDADHLASLLRDALPGIELAAWPQDVDYSKVRYLVAWNPPEGFFARLPKLQAVFALGAGVDRMLARPDLPRQVPVIRLTDAGMARQMAEYVLYGVLRHQRHFDLYQQQQARHDWKPLPPKLVHEVRVSVLGLGAIGAVVAQTLAEFGYAVSGWSRRPKALPGVRYHHGPDGLEDLLAETDVLVGVLPSTPETRGLIDHRRLARLPRGATLINVGRGDQVDESALLEMLETGHLRFAQLDVFANEPLPAESPLWDRHDVAITPHIAAITLHGPAVEQIADNLRALQRGEVPAGLVDRAQAY</sequence>
<dbReference type="Pfam" id="PF02826">
    <property type="entry name" value="2-Hacid_dh_C"/>
    <property type="match status" value="1"/>
</dbReference>
<feature type="domain" description="D-isomer specific 2-hydroxyacid dehydrogenase NAD-binding" evidence="3">
    <location>
        <begin position="102"/>
        <end position="272"/>
    </location>
</feature>
<dbReference type="AlphaFoldDB" id="A0A4R7BD44"/>
<dbReference type="OrthoDB" id="9787219at2"/>
<reference evidence="4 5" key="1">
    <citation type="submission" date="2019-03" db="EMBL/GenBank/DDBJ databases">
        <title>Genomic Encyclopedia of Type Strains, Phase III (KMG-III): the genomes of soil and plant-associated and newly described type strains.</title>
        <authorList>
            <person name="Whitman W."/>
        </authorList>
    </citation>
    <scope>NUCLEOTIDE SEQUENCE [LARGE SCALE GENOMIC DNA]</scope>
    <source>
        <strain evidence="4 5">CECT 8976</strain>
    </source>
</reference>
<proteinExistence type="predicted"/>
<dbReference type="SUPFAM" id="SSF51735">
    <property type="entry name" value="NAD(P)-binding Rossmann-fold domains"/>
    <property type="match status" value="1"/>
</dbReference>
<evidence type="ECO:0000256" key="2">
    <source>
        <dbReference type="ARBA" id="ARBA00023027"/>
    </source>
</evidence>
<dbReference type="Proteomes" id="UP000295611">
    <property type="component" value="Unassembled WGS sequence"/>
</dbReference>
<dbReference type="GO" id="GO:0016491">
    <property type="term" value="F:oxidoreductase activity"/>
    <property type="evidence" value="ECO:0007669"/>
    <property type="project" value="UniProtKB-KW"/>
</dbReference>
<dbReference type="GO" id="GO:0051287">
    <property type="term" value="F:NAD binding"/>
    <property type="evidence" value="ECO:0007669"/>
    <property type="project" value="InterPro"/>
</dbReference>
<evidence type="ECO:0000256" key="1">
    <source>
        <dbReference type="ARBA" id="ARBA00023002"/>
    </source>
</evidence>
<protein>
    <submittedName>
        <fullName evidence="4">Glyoxylate/hydroxypyruvate reductase A</fullName>
    </submittedName>
</protein>
<dbReference type="PANTHER" id="PTHR43333:SF1">
    <property type="entry name" value="D-ISOMER SPECIFIC 2-HYDROXYACID DEHYDROGENASE NAD-BINDING DOMAIN-CONTAINING PROTEIN"/>
    <property type="match status" value="1"/>
</dbReference>
<dbReference type="EMBL" id="SNZP01000001">
    <property type="protein sequence ID" value="TDR82984.1"/>
    <property type="molecule type" value="Genomic_DNA"/>
</dbReference>
<keyword evidence="1" id="KW-0560">Oxidoreductase</keyword>
<keyword evidence="4" id="KW-0670">Pyruvate</keyword>
<gene>
    <name evidence="4" type="ORF">DFP86_101378</name>
</gene>
<organism evidence="4 5">
    <name type="scientific">Paludibacterium purpuratum</name>
    <dbReference type="NCBI Taxonomy" id="1144873"/>
    <lineage>
        <taxon>Bacteria</taxon>
        <taxon>Pseudomonadati</taxon>
        <taxon>Pseudomonadota</taxon>
        <taxon>Betaproteobacteria</taxon>
        <taxon>Neisseriales</taxon>
        <taxon>Chromobacteriaceae</taxon>
        <taxon>Paludibacterium</taxon>
    </lineage>
</organism>
<comment type="caution">
    <text evidence="4">The sequence shown here is derived from an EMBL/GenBank/DDBJ whole genome shotgun (WGS) entry which is preliminary data.</text>
</comment>
<keyword evidence="2" id="KW-0520">NAD</keyword>
<evidence type="ECO:0000313" key="5">
    <source>
        <dbReference type="Proteomes" id="UP000295611"/>
    </source>
</evidence>
<dbReference type="CDD" id="cd12164">
    <property type="entry name" value="GDH_like_2"/>
    <property type="match status" value="1"/>
</dbReference>
<dbReference type="InterPro" id="IPR036291">
    <property type="entry name" value="NAD(P)-bd_dom_sf"/>
</dbReference>
<dbReference type="PANTHER" id="PTHR43333">
    <property type="entry name" value="2-HACID_DH_C DOMAIN-CONTAINING PROTEIN"/>
    <property type="match status" value="1"/>
</dbReference>
<dbReference type="InterPro" id="IPR006140">
    <property type="entry name" value="D-isomer_DH_NAD-bd"/>
</dbReference>
<name>A0A4R7BD44_9NEIS</name>
<evidence type="ECO:0000313" key="4">
    <source>
        <dbReference type="EMBL" id="TDR82984.1"/>
    </source>
</evidence>
<accession>A0A4R7BD44</accession>
<dbReference type="Gene3D" id="3.40.50.720">
    <property type="entry name" value="NAD(P)-binding Rossmann-like Domain"/>
    <property type="match status" value="2"/>
</dbReference>